<evidence type="ECO:0000256" key="7">
    <source>
        <dbReference type="ARBA" id="ARBA00023033"/>
    </source>
</evidence>
<evidence type="ECO:0000256" key="4">
    <source>
        <dbReference type="ARBA" id="ARBA00022723"/>
    </source>
</evidence>
<comment type="caution">
    <text evidence="8">The sequence shown here is derived from an EMBL/GenBank/DDBJ whole genome shotgun (WGS) entry which is preliminary data.</text>
</comment>
<evidence type="ECO:0000256" key="3">
    <source>
        <dbReference type="ARBA" id="ARBA00022617"/>
    </source>
</evidence>
<evidence type="ECO:0000256" key="1">
    <source>
        <dbReference type="ARBA" id="ARBA00001971"/>
    </source>
</evidence>
<gene>
    <name evidence="8" type="ORF">LTR69_011420</name>
</gene>
<accession>A0ABR0IUV0</accession>
<dbReference type="InterPro" id="IPR036396">
    <property type="entry name" value="Cyt_P450_sf"/>
</dbReference>
<evidence type="ECO:0000313" key="9">
    <source>
        <dbReference type="Proteomes" id="UP001345691"/>
    </source>
</evidence>
<evidence type="ECO:0008006" key="10">
    <source>
        <dbReference type="Google" id="ProtNLM"/>
    </source>
</evidence>
<evidence type="ECO:0000256" key="6">
    <source>
        <dbReference type="ARBA" id="ARBA00023004"/>
    </source>
</evidence>
<organism evidence="8 9">
    <name type="scientific">Exophiala sideris</name>
    <dbReference type="NCBI Taxonomy" id="1016849"/>
    <lineage>
        <taxon>Eukaryota</taxon>
        <taxon>Fungi</taxon>
        <taxon>Dikarya</taxon>
        <taxon>Ascomycota</taxon>
        <taxon>Pezizomycotina</taxon>
        <taxon>Eurotiomycetes</taxon>
        <taxon>Chaetothyriomycetidae</taxon>
        <taxon>Chaetothyriales</taxon>
        <taxon>Herpotrichiellaceae</taxon>
        <taxon>Exophiala</taxon>
    </lineage>
</organism>
<dbReference type="InterPro" id="IPR001128">
    <property type="entry name" value="Cyt_P450"/>
</dbReference>
<evidence type="ECO:0000256" key="5">
    <source>
        <dbReference type="ARBA" id="ARBA00023002"/>
    </source>
</evidence>
<name>A0ABR0IUV0_9EURO</name>
<evidence type="ECO:0000313" key="8">
    <source>
        <dbReference type="EMBL" id="KAK5048381.1"/>
    </source>
</evidence>
<keyword evidence="5" id="KW-0560">Oxidoreductase</keyword>
<evidence type="ECO:0000256" key="2">
    <source>
        <dbReference type="ARBA" id="ARBA00010617"/>
    </source>
</evidence>
<keyword evidence="9" id="KW-1185">Reference proteome</keyword>
<keyword evidence="6" id="KW-0408">Iron</keyword>
<dbReference type="InterPro" id="IPR050121">
    <property type="entry name" value="Cytochrome_P450_monoxygenase"/>
</dbReference>
<sequence length="354" mass="39660">MGLPDVGDQQHVGTASMLSSVPRLIGLALIVVGGLHHDYEERPKLTAQLGGYVVAKMVYNVYLHPLSAYPGPKWWAASRVPWIWASTSGEIHFSIAELHKTYRGVVSIGPSELSYVTSNSWKQIYGHRTVEMQKDLKGSGLLPTFKNTESIVTASHGNHARMRRLIVYTFSEKALRKQEDLLQIFINQLMLRLEDKCSEGPQDLVAWFNWCTFDVTGDLAFDISGHKAVHMDAGYRLLQSPTIAKYLAPKKRRDAKIAADAKAYQKLDRRITEKDGQQRKAFMSYIPQENKEGSSGTTLPEIQETAVILVIAGGETTATLMSAMCYFMLQNPKVYRRVVAEVEGYSPLMTTSTW</sequence>
<dbReference type="PANTHER" id="PTHR24305:SF29">
    <property type="entry name" value="BENZOATE-PARA-HYDROXYLASE"/>
    <property type="match status" value="1"/>
</dbReference>
<dbReference type="Proteomes" id="UP001345691">
    <property type="component" value="Unassembled WGS sequence"/>
</dbReference>
<keyword evidence="3" id="KW-0349">Heme</keyword>
<reference evidence="8 9" key="1">
    <citation type="submission" date="2023-08" db="EMBL/GenBank/DDBJ databases">
        <title>Black Yeasts Isolated from many extreme environments.</title>
        <authorList>
            <person name="Coleine C."/>
            <person name="Stajich J.E."/>
            <person name="Selbmann L."/>
        </authorList>
    </citation>
    <scope>NUCLEOTIDE SEQUENCE [LARGE SCALE GENOMIC DNA]</scope>
    <source>
        <strain evidence="8 9">CCFEE 6328</strain>
    </source>
</reference>
<keyword evidence="7" id="KW-0503">Monooxygenase</keyword>
<dbReference type="PANTHER" id="PTHR24305">
    <property type="entry name" value="CYTOCHROME P450"/>
    <property type="match status" value="1"/>
</dbReference>
<dbReference type="SUPFAM" id="SSF48264">
    <property type="entry name" value="Cytochrome P450"/>
    <property type="match status" value="1"/>
</dbReference>
<proteinExistence type="inferred from homology"/>
<keyword evidence="4" id="KW-0479">Metal-binding</keyword>
<dbReference type="EMBL" id="JAVRRF010000063">
    <property type="protein sequence ID" value="KAK5048381.1"/>
    <property type="molecule type" value="Genomic_DNA"/>
</dbReference>
<comment type="similarity">
    <text evidence="2">Belongs to the cytochrome P450 family.</text>
</comment>
<dbReference type="Gene3D" id="1.10.630.10">
    <property type="entry name" value="Cytochrome P450"/>
    <property type="match status" value="1"/>
</dbReference>
<dbReference type="Pfam" id="PF00067">
    <property type="entry name" value="p450"/>
    <property type="match status" value="1"/>
</dbReference>
<protein>
    <recommendedName>
        <fullName evidence="10">Cytochrome P450</fullName>
    </recommendedName>
</protein>
<comment type="cofactor">
    <cofactor evidence="1">
        <name>heme</name>
        <dbReference type="ChEBI" id="CHEBI:30413"/>
    </cofactor>
</comment>